<dbReference type="PANTHER" id="PTHR48097:SF5">
    <property type="entry name" value="LOW SPECIFICITY L-THREONINE ALDOLASE"/>
    <property type="match status" value="1"/>
</dbReference>
<gene>
    <name evidence="5" type="ORF">LKD75_13430</name>
</gene>
<evidence type="ECO:0000313" key="5">
    <source>
        <dbReference type="EMBL" id="MCC2120577.1"/>
    </source>
</evidence>
<name>A0AAE3A2B0_9FIRM</name>
<dbReference type="InterPro" id="IPR015424">
    <property type="entry name" value="PyrdxlP-dep_Trfase"/>
</dbReference>
<dbReference type="Pfam" id="PF01212">
    <property type="entry name" value="Beta_elim_lyase"/>
    <property type="match status" value="1"/>
</dbReference>
<dbReference type="AlphaFoldDB" id="A0AAE3A2B0"/>
<evidence type="ECO:0000313" key="6">
    <source>
        <dbReference type="Proteomes" id="UP001197795"/>
    </source>
</evidence>
<feature type="domain" description="Aromatic amino acid beta-eliminating lyase/threonine aldolase" evidence="4">
    <location>
        <begin position="19"/>
        <end position="297"/>
    </location>
</feature>
<reference evidence="5 6" key="1">
    <citation type="submission" date="2021-10" db="EMBL/GenBank/DDBJ databases">
        <title>Anaerobic single-cell dispensing facilitates the cultivation of human gut bacteria.</title>
        <authorList>
            <person name="Afrizal A."/>
        </authorList>
    </citation>
    <scope>NUCLEOTIDE SEQUENCE [LARGE SCALE GENOMIC DNA]</scope>
    <source>
        <strain evidence="5 6">CLA-AA-H273</strain>
    </source>
</reference>
<organism evidence="5 6">
    <name type="scientific">Waltera acetigignens</name>
    <dbReference type="NCBI Taxonomy" id="2981769"/>
    <lineage>
        <taxon>Bacteria</taxon>
        <taxon>Bacillati</taxon>
        <taxon>Bacillota</taxon>
        <taxon>Clostridia</taxon>
        <taxon>Lachnospirales</taxon>
        <taxon>Lachnospiraceae</taxon>
        <taxon>Waltera</taxon>
    </lineage>
</organism>
<dbReference type="RefSeq" id="WP_227733653.1">
    <property type="nucleotide sequence ID" value="NZ_JAJEPV010000037.1"/>
</dbReference>
<dbReference type="GO" id="GO:0006520">
    <property type="term" value="P:amino acid metabolic process"/>
    <property type="evidence" value="ECO:0007669"/>
    <property type="project" value="InterPro"/>
</dbReference>
<dbReference type="EMBL" id="JAJEPV010000037">
    <property type="protein sequence ID" value="MCC2120577.1"/>
    <property type="molecule type" value="Genomic_DNA"/>
</dbReference>
<evidence type="ECO:0000256" key="2">
    <source>
        <dbReference type="ARBA" id="ARBA00006966"/>
    </source>
</evidence>
<dbReference type="GO" id="GO:0016829">
    <property type="term" value="F:lyase activity"/>
    <property type="evidence" value="ECO:0007669"/>
    <property type="project" value="InterPro"/>
</dbReference>
<sequence length="347" mass="38290">MSDKILFQCDYNEGAHPKVLERLVQTNMEQTPGYSEDKYCEEAREKIRKACGDDSLAVHFLVGGTQTNVTVINAALRKHQGVLCAVTGHINVHETGAVEACGHKVLGLESPDGKITAAQVAEAYEAHIHNDSFEHMVQPKMVYISNPTEVGTIYSKAELTALSETCHKYGLYLFLDGARLGYGLAAPDNDLTLPEIAALCDVFYIGGTKVGALFGEAVVIKNPELAQDFRYLIKQNGGMLAKGRLLGLQFDALFTDGLYQEISAHAIAMAEKLREAFTAKGYNYLAPNRTNQIFVIVPDAHLAKISEQFEYSYDQRIDATHSCVRFCTSWATKEENVDALIRCVEKL</sequence>
<keyword evidence="3" id="KW-0663">Pyridoxal phosphate</keyword>
<evidence type="ECO:0000256" key="1">
    <source>
        <dbReference type="ARBA" id="ARBA00001933"/>
    </source>
</evidence>
<dbReference type="InterPro" id="IPR015421">
    <property type="entry name" value="PyrdxlP-dep_Trfase_major"/>
</dbReference>
<comment type="caution">
    <text evidence="5">The sequence shown here is derived from an EMBL/GenBank/DDBJ whole genome shotgun (WGS) entry which is preliminary data.</text>
</comment>
<dbReference type="Gene3D" id="3.40.640.10">
    <property type="entry name" value="Type I PLP-dependent aspartate aminotransferase-like (Major domain)"/>
    <property type="match status" value="1"/>
</dbReference>
<evidence type="ECO:0000259" key="4">
    <source>
        <dbReference type="Pfam" id="PF01212"/>
    </source>
</evidence>
<comment type="similarity">
    <text evidence="2">Belongs to the threonine aldolase family.</text>
</comment>
<protein>
    <submittedName>
        <fullName evidence="5">Low specificity L-threonine aldolase</fullName>
    </submittedName>
</protein>
<dbReference type="InterPro" id="IPR015422">
    <property type="entry name" value="PyrdxlP-dep_Trfase_small"/>
</dbReference>
<keyword evidence="6" id="KW-1185">Reference proteome</keyword>
<proteinExistence type="inferred from homology"/>
<dbReference type="Gene3D" id="3.90.1150.10">
    <property type="entry name" value="Aspartate Aminotransferase, domain 1"/>
    <property type="match status" value="1"/>
</dbReference>
<evidence type="ECO:0000256" key="3">
    <source>
        <dbReference type="ARBA" id="ARBA00022898"/>
    </source>
</evidence>
<dbReference type="PANTHER" id="PTHR48097">
    <property type="entry name" value="L-THREONINE ALDOLASE-RELATED"/>
    <property type="match status" value="1"/>
</dbReference>
<dbReference type="SUPFAM" id="SSF53383">
    <property type="entry name" value="PLP-dependent transferases"/>
    <property type="match status" value="1"/>
</dbReference>
<accession>A0AAE3A2B0</accession>
<dbReference type="InterPro" id="IPR001597">
    <property type="entry name" value="ArAA_b-elim_lyase/Thr_aldolase"/>
</dbReference>
<comment type="cofactor">
    <cofactor evidence="1">
        <name>pyridoxal 5'-phosphate</name>
        <dbReference type="ChEBI" id="CHEBI:597326"/>
    </cofactor>
</comment>
<dbReference type="Proteomes" id="UP001197795">
    <property type="component" value="Unassembled WGS sequence"/>
</dbReference>